<dbReference type="Proteomes" id="UP001595740">
    <property type="component" value="Unassembled WGS sequence"/>
</dbReference>
<dbReference type="Pfam" id="PF00117">
    <property type="entry name" value="GATase"/>
    <property type="match status" value="1"/>
</dbReference>
<gene>
    <name evidence="2" type="ORF">ACFOLC_11970</name>
</gene>
<dbReference type="PANTHER" id="PTHR42695">
    <property type="entry name" value="GLUTAMINE AMIDOTRANSFERASE YLR126C-RELATED"/>
    <property type="match status" value="1"/>
</dbReference>
<name>A0ABV7RUX5_9GAMM</name>
<accession>A0ABV7RUX5</accession>
<evidence type="ECO:0000259" key="1">
    <source>
        <dbReference type="Pfam" id="PF00117"/>
    </source>
</evidence>
<keyword evidence="2" id="KW-0315">Glutamine amidotransferase</keyword>
<evidence type="ECO:0000313" key="2">
    <source>
        <dbReference type="EMBL" id="MFC3551726.1"/>
    </source>
</evidence>
<dbReference type="CDD" id="cd01741">
    <property type="entry name" value="GATase1_1"/>
    <property type="match status" value="1"/>
</dbReference>
<proteinExistence type="predicted"/>
<dbReference type="PROSITE" id="PS51273">
    <property type="entry name" value="GATASE_TYPE_1"/>
    <property type="match status" value="1"/>
</dbReference>
<organism evidence="2 3">
    <name type="scientific">Lysobacter cavernae</name>
    <dbReference type="NCBI Taxonomy" id="1685901"/>
    <lineage>
        <taxon>Bacteria</taxon>
        <taxon>Pseudomonadati</taxon>
        <taxon>Pseudomonadota</taxon>
        <taxon>Gammaproteobacteria</taxon>
        <taxon>Lysobacterales</taxon>
        <taxon>Lysobacteraceae</taxon>
        <taxon>Lysobacter</taxon>
    </lineage>
</organism>
<dbReference type="SUPFAM" id="SSF52317">
    <property type="entry name" value="Class I glutamine amidotransferase-like"/>
    <property type="match status" value="1"/>
</dbReference>
<dbReference type="PANTHER" id="PTHR42695:SF5">
    <property type="entry name" value="GLUTAMINE AMIDOTRANSFERASE YLR126C-RELATED"/>
    <property type="match status" value="1"/>
</dbReference>
<dbReference type="EMBL" id="JBHRXK010000005">
    <property type="protein sequence ID" value="MFC3551726.1"/>
    <property type="molecule type" value="Genomic_DNA"/>
</dbReference>
<keyword evidence="3" id="KW-1185">Reference proteome</keyword>
<feature type="domain" description="Glutamine amidotransferase" evidence="1">
    <location>
        <begin position="26"/>
        <end position="183"/>
    </location>
</feature>
<dbReference type="InterPro" id="IPR029062">
    <property type="entry name" value="Class_I_gatase-like"/>
</dbReference>
<dbReference type="RefSeq" id="WP_386759494.1">
    <property type="nucleotide sequence ID" value="NZ_JBHRXK010000005.1"/>
</dbReference>
<dbReference type="InterPro" id="IPR017926">
    <property type="entry name" value="GATASE"/>
</dbReference>
<dbReference type="Gene3D" id="3.40.50.880">
    <property type="match status" value="1"/>
</dbReference>
<sequence length="256" mass="28796">MSRLLVFQHVAAEPLGTLDPLIRRRGHRIRFTNFERHPDVQPNVDRYRGLIVLGGPMNVEDSAHRAHLLTEMRAIERMLVQGKPVLGICLGAQLLAHVLGAPVQRHHQPEIGWYPLHTTAAGQADPVLAPLGPGTPVFQWHRYSFDVPQGATHLARTDSCEPQAFRYGDNAYGFQFHLEMDERLIDRWLANPGYRAELAELAGLEPGHASDEQTIRARTGKHIMAMQAQADAVFNGFLDLVGCPQRRYTLPSREWV</sequence>
<reference evidence="3" key="1">
    <citation type="journal article" date="2019" name="Int. J. Syst. Evol. Microbiol.">
        <title>The Global Catalogue of Microorganisms (GCM) 10K type strain sequencing project: providing services to taxonomists for standard genome sequencing and annotation.</title>
        <authorList>
            <consortium name="The Broad Institute Genomics Platform"/>
            <consortium name="The Broad Institute Genome Sequencing Center for Infectious Disease"/>
            <person name="Wu L."/>
            <person name="Ma J."/>
        </authorList>
    </citation>
    <scope>NUCLEOTIDE SEQUENCE [LARGE SCALE GENOMIC DNA]</scope>
    <source>
        <strain evidence="3">KCTC 42875</strain>
    </source>
</reference>
<protein>
    <submittedName>
        <fullName evidence="2">Type 1 glutamine amidotransferase</fullName>
    </submittedName>
</protein>
<dbReference type="InterPro" id="IPR044992">
    <property type="entry name" value="ChyE-like"/>
</dbReference>
<evidence type="ECO:0000313" key="3">
    <source>
        <dbReference type="Proteomes" id="UP001595740"/>
    </source>
</evidence>
<comment type="caution">
    <text evidence="2">The sequence shown here is derived from an EMBL/GenBank/DDBJ whole genome shotgun (WGS) entry which is preliminary data.</text>
</comment>